<dbReference type="InterPro" id="IPR013894">
    <property type="entry name" value="RMI1_OB"/>
</dbReference>
<evidence type="ECO:0000259" key="3">
    <source>
        <dbReference type="Pfam" id="PF21000"/>
    </source>
</evidence>
<feature type="compositionally biased region" description="Polar residues" evidence="1">
    <location>
        <begin position="54"/>
        <end position="65"/>
    </location>
</feature>
<feature type="domain" description="RecQ mediated genome instability protein 1 OB-fold" evidence="2">
    <location>
        <begin position="74"/>
        <end position="132"/>
    </location>
</feature>
<comment type="caution">
    <text evidence="4">The sequence shown here is derived from an EMBL/GenBank/DDBJ whole genome shotgun (WGS) entry which is preliminary data.</text>
</comment>
<dbReference type="STRING" id="1237896.T0KWU7"/>
<dbReference type="OMA" id="RIGLCCR"/>
<gene>
    <name evidence="4" type="ORF">CGLO_17461</name>
</gene>
<feature type="compositionally biased region" description="Gly residues" evidence="1">
    <location>
        <begin position="143"/>
        <end position="152"/>
    </location>
</feature>
<dbReference type="InterPro" id="IPR049363">
    <property type="entry name" value="RMI1_N"/>
</dbReference>
<dbReference type="InterPro" id="IPR042470">
    <property type="entry name" value="RMI1_N_C_sf"/>
</dbReference>
<dbReference type="Pfam" id="PF08585">
    <property type="entry name" value="RMI1_N_C"/>
    <property type="match status" value="1"/>
</dbReference>
<dbReference type="EMBL" id="AMYD01004157">
    <property type="protein sequence ID" value="EQB43851.1"/>
    <property type="molecule type" value="Genomic_DNA"/>
</dbReference>
<feature type="domain" description="RMI1 N-terminal" evidence="3">
    <location>
        <begin position="13"/>
        <end position="54"/>
    </location>
</feature>
<proteinExistence type="predicted"/>
<feature type="region of interest" description="Disordered" evidence="1">
    <location>
        <begin position="54"/>
        <end position="82"/>
    </location>
</feature>
<name>T0KWU7_COLGC</name>
<dbReference type="Gene3D" id="2.40.50.770">
    <property type="entry name" value="RecQ-mediated genome instability protein Rmi1, C-terminal domain"/>
    <property type="match status" value="1"/>
</dbReference>
<dbReference type="OrthoDB" id="341511at2759"/>
<evidence type="ECO:0000259" key="2">
    <source>
        <dbReference type="Pfam" id="PF08585"/>
    </source>
</evidence>
<reference evidence="5" key="1">
    <citation type="journal article" date="2013" name="Mol. Plant Microbe Interact.">
        <title>Global aspects of pacC regulation of pathogenicity genes in Colletotrichum gloeosporioides as revealed by transcriptome analysis.</title>
        <authorList>
            <person name="Alkan N."/>
            <person name="Meng X."/>
            <person name="Friedlander G."/>
            <person name="Reuveni E."/>
            <person name="Sukno S."/>
            <person name="Sherman A."/>
            <person name="Thon M."/>
            <person name="Fluhr R."/>
            <person name="Prusky D."/>
        </authorList>
    </citation>
    <scope>NUCLEOTIDE SEQUENCE [LARGE SCALE GENOMIC DNA]</scope>
    <source>
        <strain evidence="5">Cg-14</strain>
    </source>
</reference>
<evidence type="ECO:0000256" key="1">
    <source>
        <dbReference type="SAM" id="MobiDB-lite"/>
    </source>
</evidence>
<dbReference type="Proteomes" id="UP000015530">
    <property type="component" value="Unassembled WGS sequence"/>
</dbReference>
<protein>
    <submittedName>
        <fullName evidence="4">RecQ mediated genome instability protein Rmi1</fullName>
    </submittedName>
</protein>
<feature type="region of interest" description="Disordered" evidence="1">
    <location>
        <begin position="129"/>
        <end position="160"/>
    </location>
</feature>
<sequence>MDATTQIRNALHSQSFPTPSVPWTTTLTSRVPTPPLPSLIATAKARLLASDLTTPNLLDPSSSATFPPAATDPQTPETTLPRDVPCQVLDVENLALSRWEQVEELEAVARGEMTTGRRVVRLAAAEEQAEYDNVDEGAAPGRTQGGGGGGGGQRRRSRGRMQRIGLCCRIARGRRCMRWS</sequence>
<dbReference type="HOGENOM" id="CLU_1496074_0_0_1"/>
<accession>T0KWU7</accession>
<dbReference type="Pfam" id="PF21000">
    <property type="entry name" value="RMI1_N_N"/>
    <property type="match status" value="1"/>
</dbReference>
<evidence type="ECO:0000313" key="4">
    <source>
        <dbReference type="EMBL" id="EQB43851.1"/>
    </source>
</evidence>
<evidence type="ECO:0000313" key="5">
    <source>
        <dbReference type="Proteomes" id="UP000015530"/>
    </source>
</evidence>
<organism evidence="4 5">
    <name type="scientific">Colletotrichum gloeosporioides (strain Cg-14)</name>
    <name type="common">Anthracnose fungus</name>
    <name type="synonym">Glomerella cingulata</name>
    <dbReference type="NCBI Taxonomy" id="1237896"/>
    <lineage>
        <taxon>Eukaryota</taxon>
        <taxon>Fungi</taxon>
        <taxon>Dikarya</taxon>
        <taxon>Ascomycota</taxon>
        <taxon>Pezizomycotina</taxon>
        <taxon>Sordariomycetes</taxon>
        <taxon>Hypocreomycetidae</taxon>
        <taxon>Glomerellales</taxon>
        <taxon>Glomerellaceae</taxon>
        <taxon>Colletotrichum</taxon>
        <taxon>Colletotrichum gloeosporioides species complex</taxon>
    </lineage>
</organism>
<dbReference type="AlphaFoldDB" id="T0KWU7"/>